<dbReference type="Pfam" id="PF22124">
    <property type="entry name" value="Glyco_hydro_95_cat"/>
    <property type="match status" value="1"/>
</dbReference>
<dbReference type="Gene3D" id="1.50.10.10">
    <property type="match status" value="1"/>
</dbReference>
<gene>
    <name evidence="5" type="ORF">NX784_07455</name>
</gene>
<accession>A0ABT1ZND7</accession>
<feature type="domain" description="Glycosyl hydrolase family 95 N-terminal" evidence="2">
    <location>
        <begin position="50"/>
        <end position="323"/>
    </location>
</feature>
<feature type="domain" description="Alpha fucosidase A-like C-terminal" evidence="3">
    <location>
        <begin position="751"/>
        <end position="815"/>
    </location>
</feature>
<reference evidence="5 6" key="1">
    <citation type="submission" date="2022-08" db="EMBL/GenBank/DDBJ databases">
        <title>Reclassification of Massilia species as members of the genera Telluria, Duganella, Pseudoduganella, Mokoshia gen. nov. and Zemynaea gen. nov. using orthogonal and non-orthogonal genome-based approaches.</title>
        <authorList>
            <person name="Bowman J.P."/>
        </authorList>
    </citation>
    <scope>NUCLEOTIDE SEQUENCE [LARGE SCALE GENOMIC DNA]</scope>
    <source>
        <strain evidence="5 6">JCM 31316</strain>
    </source>
</reference>
<dbReference type="InterPro" id="IPR049053">
    <property type="entry name" value="AFCA-like_C"/>
</dbReference>
<feature type="domain" description="Glycosyl hydrolase family 95 catalytic" evidence="4">
    <location>
        <begin position="347"/>
        <end position="749"/>
    </location>
</feature>
<dbReference type="PROSITE" id="PS51318">
    <property type="entry name" value="TAT"/>
    <property type="match status" value="1"/>
</dbReference>
<dbReference type="Pfam" id="PF21307">
    <property type="entry name" value="Glyco_hydro_95_C"/>
    <property type="match status" value="1"/>
</dbReference>
<dbReference type="PIRSF" id="PIRSF007663">
    <property type="entry name" value="UCP007663"/>
    <property type="match status" value="1"/>
</dbReference>
<sequence>MGKAGHQQINAGRRRVLGTLGLAAAATGMPGLAGATVVARTDAGREQLALWYERPAGPWVEALPVGNGRLGAMVYGRPLQERLQLNEDTLWAGGPYRFDNPEFKTALPRVRALIDAGRFIEARDLVAQSLISKPATQMPYGTAGDLLLDFHGLTPTQAYRRSLDLDTAIATTQFESGGARHVREVFASAPDQVIVLHLKASGGGTLDFDVGYRHPRQVDYGKTNYDGKSPQDPSAATGAPWDMKEDLEEAKRPASLAIRADGPRALLVEGGNADAAGVKGVLRYAVRVMALGDGKVTVEGDRLRVRGGRDVTLLIGAATSFVNFRDTSGDPVQSVRARMEAAARKPYARLRADHVAAHRALFARLSLRLGRADAGATMPTDARIAAVPQTDDAALAGLSALYMQYGRYLLISSSRPGSQPANLQGIWNEGIYPPWGGKYTININTEMNYWPAEAANLGECVEPVVRMVEELAVNGADVARDSYGARGWVAHHNTDLWRAAAPIDGPNWGMWPCGGAWMCKTLWDHYEYTPDDAYLRRIYPLLKGASQFFVDVLVEDPQGRGLVTSPSLSPENTHHPDVAVCAGPAMDRQIVRDLFAWTLAAHDKLHDPDADFRKAVETKRARLAPDRIGAQGQLQEWLEDWDGQAPEQHHRHVSHLYAVYPSEQINVRDTPDLIKAAKTTLNTRGDLSTGWATAWRLALWTRMGEGERAYGILRGLLGRERTYPNMFDSHPPFQIDGNFGGSAAILEMLVQSWGGEIRILPALPRAWPEGAVHGVRARGGVEVDLDWASGRATRVTLRGKPGQSVQLRVGERLANIKLDASGRARLSGTALS</sequence>
<dbReference type="InterPro" id="IPR027414">
    <property type="entry name" value="GH95_N_dom"/>
</dbReference>
<proteinExistence type="predicted"/>
<dbReference type="InterPro" id="IPR054363">
    <property type="entry name" value="GH95_cat"/>
</dbReference>
<dbReference type="InterPro" id="IPR008928">
    <property type="entry name" value="6-hairpin_glycosidase_sf"/>
</dbReference>
<dbReference type="Proteomes" id="UP001204151">
    <property type="component" value="Unassembled WGS sequence"/>
</dbReference>
<evidence type="ECO:0000259" key="3">
    <source>
        <dbReference type="Pfam" id="PF21307"/>
    </source>
</evidence>
<dbReference type="PANTHER" id="PTHR31084">
    <property type="entry name" value="ALPHA-L-FUCOSIDASE 2"/>
    <property type="match status" value="1"/>
</dbReference>
<comment type="caution">
    <text evidence="5">The sequence shown here is derived from an EMBL/GenBank/DDBJ whole genome shotgun (WGS) entry which is preliminary data.</text>
</comment>
<feature type="region of interest" description="Disordered" evidence="1">
    <location>
        <begin position="221"/>
        <end position="240"/>
    </location>
</feature>
<dbReference type="PANTHER" id="PTHR31084:SF0">
    <property type="entry name" value="ALPHA-L-FUCOSIDASE 2"/>
    <property type="match status" value="1"/>
</dbReference>
<protein>
    <submittedName>
        <fullName evidence="5">Glycoside hydrolase family 95 protein</fullName>
    </submittedName>
</protein>
<dbReference type="InterPro" id="IPR006311">
    <property type="entry name" value="TAT_signal"/>
</dbReference>
<organism evidence="5 6">
    <name type="scientific">Massilia pinisoli</name>
    <dbReference type="NCBI Taxonomy" id="1772194"/>
    <lineage>
        <taxon>Bacteria</taxon>
        <taxon>Pseudomonadati</taxon>
        <taxon>Pseudomonadota</taxon>
        <taxon>Betaproteobacteria</taxon>
        <taxon>Burkholderiales</taxon>
        <taxon>Oxalobacteraceae</taxon>
        <taxon>Telluria group</taxon>
        <taxon>Massilia</taxon>
    </lineage>
</organism>
<keyword evidence="5" id="KW-0378">Hydrolase</keyword>
<evidence type="ECO:0000259" key="2">
    <source>
        <dbReference type="Pfam" id="PF14498"/>
    </source>
</evidence>
<dbReference type="EMBL" id="JANUGW010000004">
    <property type="protein sequence ID" value="MCS0581422.1"/>
    <property type="molecule type" value="Genomic_DNA"/>
</dbReference>
<dbReference type="InterPro" id="IPR012341">
    <property type="entry name" value="6hp_glycosidase-like_sf"/>
</dbReference>
<evidence type="ECO:0000259" key="4">
    <source>
        <dbReference type="Pfam" id="PF22124"/>
    </source>
</evidence>
<dbReference type="RefSeq" id="WP_258816024.1">
    <property type="nucleotide sequence ID" value="NZ_JANUGW010000004.1"/>
</dbReference>
<dbReference type="SUPFAM" id="SSF48208">
    <property type="entry name" value="Six-hairpin glycosidases"/>
    <property type="match status" value="1"/>
</dbReference>
<dbReference type="GO" id="GO:0016787">
    <property type="term" value="F:hydrolase activity"/>
    <property type="evidence" value="ECO:0007669"/>
    <property type="project" value="UniProtKB-KW"/>
</dbReference>
<evidence type="ECO:0000256" key="1">
    <source>
        <dbReference type="SAM" id="MobiDB-lite"/>
    </source>
</evidence>
<keyword evidence="6" id="KW-1185">Reference proteome</keyword>
<dbReference type="InterPro" id="IPR016518">
    <property type="entry name" value="Alpha-L-fucosidase"/>
</dbReference>
<evidence type="ECO:0000313" key="6">
    <source>
        <dbReference type="Proteomes" id="UP001204151"/>
    </source>
</evidence>
<evidence type="ECO:0000313" key="5">
    <source>
        <dbReference type="EMBL" id="MCS0581422.1"/>
    </source>
</evidence>
<name>A0ABT1ZND7_9BURK</name>
<dbReference type="Pfam" id="PF14498">
    <property type="entry name" value="Glyco_hyd_65N_2"/>
    <property type="match status" value="1"/>
</dbReference>